<protein>
    <recommendedName>
        <fullName evidence="4">Peroxin/Ferlin domain-containing protein</fullName>
    </recommendedName>
</protein>
<gene>
    <name evidence="2" type="ORF">SEPCBS57363_001916</name>
</gene>
<sequence>MPKPRSSRRASPLKDSDYDHEITLIDTAADKPEAGAGLTSSQRCIAVTENEGYPSSIPAFNTTHEAGDGAEFEAASRCPSGMALTPAPEAALSPMVTATSLTPLLDTTSSAPMASGTDSRSTSRGRETTRYGSISKIVSAPMSGAPAVQVEDATPEGGAFNDTERQQQLQPITDQPGLESMKSIQSINLEQEAAIDILYENERGGFLCGIALFSRQALGNLDPSPWTNYAHGTSPTDIHNAQLPDPTWEWAWPAWRVNHNDDDREDEDGWEYSFMFSKWFSWHRPTWYSSCVRRRAWSRKRVKRMSTSAMSAAASAIGLGQIESVANPHLLNPEYFTVLPAAAARRSSSGASSRHDSRRASRFSQAAPSVGTEGGQRSVEDGDDDGSLYKMPKEIADADMLMDFLRVARIDREKIEAVDRFIEQAADDLVRLQDFMHEIMALFVFQASRRTLLTHLTKAHDAAVAIRQKATDDVDKARADRGKTVLPIEADDEGDEATVAPRSGEDVTKKLQALGRRVGYLTAAVKHADEEVRRLEYWSDIKAMAQRGATVGAVGGSEGWDAHQWQGVDSSGPMPPPEPPTQTKS</sequence>
<accession>A0ABP0DEG9</accession>
<organism evidence="2 3">
    <name type="scientific">Sporothrix epigloea</name>
    <dbReference type="NCBI Taxonomy" id="1892477"/>
    <lineage>
        <taxon>Eukaryota</taxon>
        <taxon>Fungi</taxon>
        <taxon>Dikarya</taxon>
        <taxon>Ascomycota</taxon>
        <taxon>Pezizomycotina</taxon>
        <taxon>Sordariomycetes</taxon>
        <taxon>Sordariomycetidae</taxon>
        <taxon>Ophiostomatales</taxon>
        <taxon>Ophiostomataceae</taxon>
        <taxon>Sporothrix</taxon>
    </lineage>
</organism>
<dbReference type="PANTHER" id="PTHR23250:SF1">
    <property type="entry name" value="TECTONIN BETA-PROPELLER REPEAT-CONTAINING PROTEIN 1"/>
    <property type="match status" value="1"/>
</dbReference>
<dbReference type="InterPro" id="IPR051513">
    <property type="entry name" value="Tectonin_beta-prop"/>
</dbReference>
<dbReference type="Proteomes" id="UP001642501">
    <property type="component" value="Unassembled WGS sequence"/>
</dbReference>
<evidence type="ECO:0008006" key="4">
    <source>
        <dbReference type="Google" id="ProtNLM"/>
    </source>
</evidence>
<name>A0ABP0DEG9_9PEZI</name>
<feature type="compositionally biased region" description="Low complexity" evidence="1">
    <location>
        <begin position="104"/>
        <end position="122"/>
    </location>
</feature>
<proteinExistence type="predicted"/>
<feature type="region of interest" description="Disordered" evidence="1">
    <location>
        <begin position="104"/>
        <end position="129"/>
    </location>
</feature>
<dbReference type="EMBL" id="CAWUOM010000022">
    <property type="protein sequence ID" value="CAK7266083.1"/>
    <property type="molecule type" value="Genomic_DNA"/>
</dbReference>
<feature type="compositionally biased region" description="Pro residues" evidence="1">
    <location>
        <begin position="573"/>
        <end position="585"/>
    </location>
</feature>
<feature type="region of interest" description="Disordered" evidence="1">
    <location>
        <begin position="347"/>
        <end position="388"/>
    </location>
</feature>
<evidence type="ECO:0000313" key="2">
    <source>
        <dbReference type="EMBL" id="CAK7266083.1"/>
    </source>
</evidence>
<feature type="region of interest" description="Disordered" evidence="1">
    <location>
        <begin position="553"/>
        <end position="585"/>
    </location>
</feature>
<evidence type="ECO:0000256" key="1">
    <source>
        <dbReference type="SAM" id="MobiDB-lite"/>
    </source>
</evidence>
<comment type="caution">
    <text evidence="2">The sequence shown here is derived from an EMBL/GenBank/DDBJ whole genome shotgun (WGS) entry which is preliminary data.</text>
</comment>
<evidence type="ECO:0000313" key="3">
    <source>
        <dbReference type="Proteomes" id="UP001642501"/>
    </source>
</evidence>
<keyword evidence="3" id="KW-1185">Reference proteome</keyword>
<dbReference type="PANTHER" id="PTHR23250">
    <property type="entry name" value="DYSFERLIN-RELATED"/>
    <property type="match status" value="1"/>
</dbReference>
<reference evidence="2 3" key="1">
    <citation type="submission" date="2024-01" db="EMBL/GenBank/DDBJ databases">
        <authorList>
            <person name="Allen C."/>
            <person name="Tagirdzhanova G."/>
        </authorList>
    </citation>
    <scope>NUCLEOTIDE SEQUENCE [LARGE SCALE GENOMIC DNA]</scope>
    <source>
        <strain evidence="2 3">CBS 573.63</strain>
    </source>
</reference>